<dbReference type="Proteomes" id="UP000552644">
    <property type="component" value="Unassembled WGS sequence"/>
</dbReference>
<proteinExistence type="predicted"/>
<reference evidence="1 2" key="1">
    <citation type="submission" date="2020-08" db="EMBL/GenBank/DDBJ databases">
        <title>Genomic Encyclopedia of Type Strains, Phase III (KMG-III): the genomes of soil and plant-associated and newly described type strains.</title>
        <authorList>
            <person name="Whitman W."/>
        </authorList>
    </citation>
    <scope>NUCLEOTIDE SEQUENCE [LARGE SCALE GENOMIC DNA]</scope>
    <source>
        <strain evidence="1 2">CECT 8840</strain>
    </source>
</reference>
<keyword evidence="2" id="KW-1185">Reference proteome</keyword>
<comment type="caution">
    <text evidence="1">The sequence shown here is derived from an EMBL/GenBank/DDBJ whole genome shotgun (WGS) entry which is preliminary data.</text>
</comment>
<accession>A0A7W7VS37</accession>
<sequence length="31" mass="3729">MIIRIIPLTNKVRRTAFDRVFTSIWERSLPV</sequence>
<organism evidence="1 2">
    <name type="scientific">Streptosporangium saharense</name>
    <dbReference type="NCBI Taxonomy" id="1706840"/>
    <lineage>
        <taxon>Bacteria</taxon>
        <taxon>Bacillati</taxon>
        <taxon>Actinomycetota</taxon>
        <taxon>Actinomycetes</taxon>
        <taxon>Streptosporangiales</taxon>
        <taxon>Streptosporangiaceae</taxon>
        <taxon>Streptosporangium</taxon>
    </lineage>
</organism>
<evidence type="ECO:0000313" key="1">
    <source>
        <dbReference type="EMBL" id="MBB4920791.1"/>
    </source>
</evidence>
<evidence type="ECO:0000313" key="2">
    <source>
        <dbReference type="Proteomes" id="UP000552644"/>
    </source>
</evidence>
<dbReference type="AlphaFoldDB" id="A0A7W7VS37"/>
<protein>
    <submittedName>
        <fullName evidence="1">Uncharacterized protein</fullName>
    </submittedName>
</protein>
<name>A0A7W7VS37_9ACTN</name>
<dbReference type="EMBL" id="JACHJP010000017">
    <property type="protein sequence ID" value="MBB4920791.1"/>
    <property type="molecule type" value="Genomic_DNA"/>
</dbReference>
<gene>
    <name evidence="1" type="ORF">FHS44_007943</name>
</gene>